<dbReference type="InterPro" id="IPR003593">
    <property type="entry name" value="AAA+_ATPase"/>
</dbReference>
<keyword evidence="2" id="KW-0813">Transport</keyword>
<dbReference type="SUPFAM" id="SSF90123">
    <property type="entry name" value="ABC transporter transmembrane region"/>
    <property type="match status" value="1"/>
</dbReference>
<dbReference type="GO" id="GO:0043213">
    <property type="term" value="P:bacteriocin transport"/>
    <property type="evidence" value="ECO:0007669"/>
    <property type="project" value="UniProtKB-KW"/>
</dbReference>
<dbReference type="CDD" id="cd18555">
    <property type="entry name" value="ABC_6TM_T1SS_like"/>
    <property type="match status" value="1"/>
</dbReference>
<gene>
    <name evidence="16" type="ORF">E4V82_21200</name>
</gene>
<dbReference type="PANTHER" id="PTHR24221:SF654">
    <property type="entry name" value="ATP-BINDING CASSETTE SUB-FAMILY B MEMBER 6"/>
    <property type="match status" value="1"/>
</dbReference>
<evidence type="ECO:0000256" key="2">
    <source>
        <dbReference type="ARBA" id="ARBA00022448"/>
    </source>
</evidence>
<evidence type="ECO:0000256" key="1">
    <source>
        <dbReference type="ARBA" id="ARBA00004651"/>
    </source>
</evidence>
<dbReference type="Pfam" id="PF03412">
    <property type="entry name" value="Peptidase_C39"/>
    <property type="match status" value="1"/>
</dbReference>
<dbReference type="PROSITE" id="PS50893">
    <property type="entry name" value="ABC_TRANSPORTER_2"/>
    <property type="match status" value="1"/>
</dbReference>
<accession>A0A5N7IUH8</accession>
<dbReference type="GO" id="GO:0006508">
    <property type="term" value="P:proteolysis"/>
    <property type="evidence" value="ECO:0007669"/>
    <property type="project" value="InterPro"/>
</dbReference>
<sequence length="722" mass="82138">MILQNMALKKRVPSKIQMNQYDCGPTCLQMILSYYGYDINFTSIKERFSSIGNSRDGISLFKIKQVAESYKLKCFAKKAESSTLNNSFLPSIIFWENKHYVILESIGRNGYTINDPMSGRVNVTKKEFEEKYSKVFMVAYPKDDFEQHTEKSFTKLNYFKNIVMDNKKYFIYSILIALVLQLISLGVPILTQVAIDNMLDIKKYSIYGIIIGTLIAITVFEVMLNYLKSFFIVKLQKSLDSGLTNQFLTHLLRLPYKYFETRSKGDLIMRINSNVRIREILSQNFISTIINIFLITITFGYICYKSYAVAFGLLLIGIMQISVFFLSKNKVDGLTRSQVRAQTSVSSFMTEVLGGICTVKSLGIEDFINQKWNNLFETQLDKTQDKDYFQAKIDTINKALLKFSTVFILIIGIYEISRNQMSIGTLFAFQALSVSFLSPLNSLVSMVNDFVMVDTLLDRIYDVMDSEVEKTGTVVDVNLKGNIKIEDVSFKYSDYGDYSLKNINMEIKAGQKVAIVGKSGSGKSTLAKLIVGLYNPIKGNIFFDNYKSNELNRKYLRQNISVVLQENFLFNKTIYENIIANCDDMDMEDVLWAAEAADISKDIERMPMNYNTIISESGGNLSGGQKQRIALARAIVNRPVILLLDEATSALDTVTESTIQRNLDEINCTQVIIAHRLSTIINSDVIFVVENGQILDHGTHKELIARCSYYKKLYNSKSTYLA</sequence>
<dbReference type="Proteomes" id="UP000342249">
    <property type="component" value="Unassembled WGS sequence"/>
</dbReference>
<dbReference type="InterPro" id="IPR027417">
    <property type="entry name" value="P-loop_NTPase"/>
</dbReference>
<evidence type="ECO:0000259" key="14">
    <source>
        <dbReference type="PROSITE" id="PS50929"/>
    </source>
</evidence>
<dbReference type="GO" id="GO:0034040">
    <property type="term" value="F:ATPase-coupled lipid transmembrane transporter activity"/>
    <property type="evidence" value="ECO:0007669"/>
    <property type="project" value="TreeGrafter"/>
</dbReference>
<dbReference type="Gene3D" id="1.20.1560.10">
    <property type="entry name" value="ABC transporter type 1, transmembrane domain"/>
    <property type="match status" value="1"/>
</dbReference>
<dbReference type="GO" id="GO:0005524">
    <property type="term" value="F:ATP binding"/>
    <property type="evidence" value="ECO:0007669"/>
    <property type="project" value="UniProtKB-KW"/>
</dbReference>
<keyword evidence="6" id="KW-0378">Hydrolase</keyword>
<evidence type="ECO:0000256" key="4">
    <source>
        <dbReference type="ARBA" id="ARBA00022692"/>
    </source>
</evidence>
<feature type="domain" description="ABC transmembrane type-1" evidence="14">
    <location>
        <begin position="173"/>
        <end position="452"/>
    </location>
</feature>
<dbReference type="GO" id="GO:0008234">
    <property type="term" value="F:cysteine-type peptidase activity"/>
    <property type="evidence" value="ECO:0007669"/>
    <property type="project" value="UniProtKB-KW"/>
</dbReference>
<evidence type="ECO:0000259" key="15">
    <source>
        <dbReference type="PROSITE" id="PS50990"/>
    </source>
</evidence>
<keyword evidence="6" id="KW-0788">Thiol protease</keyword>
<evidence type="ECO:0000256" key="12">
    <source>
        <dbReference type="SAM" id="Phobius"/>
    </source>
</evidence>
<feature type="domain" description="ABC transporter" evidence="13">
    <location>
        <begin position="483"/>
        <end position="716"/>
    </location>
</feature>
<keyword evidence="6" id="KW-0645">Protease</keyword>
<evidence type="ECO:0000313" key="16">
    <source>
        <dbReference type="EMBL" id="MPQ64596.1"/>
    </source>
</evidence>
<organism evidence="16 17">
    <name type="scientific">Clostridium estertheticum</name>
    <dbReference type="NCBI Taxonomy" id="238834"/>
    <lineage>
        <taxon>Bacteria</taxon>
        <taxon>Bacillati</taxon>
        <taxon>Bacillota</taxon>
        <taxon>Clostridia</taxon>
        <taxon>Eubacteriales</taxon>
        <taxon>Clostridiaceae</taxon>
        <taxon>Clostridium</taxon>
    </lineage>
</organism>
<feature type="transmembrane region" description="Helical" evidence="12">
    <location>
        <begin position="280"/>
        <end position="302"/>
    </location>
</feature>
<name>A0A5N7IUH8_9CLOT</name>
<dbReference type="SMART" id="SM00382">
    <property type="entry name" value="AAA"/>
    <property type="match status" value="1"/>
</dbReference>
<keyword evidence="7" id="KW-0067">ATP-binding</keyword>
<evidence type="ECO:0000256" key="7">
    <source>
        <dbReference type="ARBA" id="ARBA00022840"/>
    </source>
</evidence>
<feature type="transmembrane region" description="Helical" evidence="12">
    <location>
        <begin position="399"/>
        <end position="417"/>
    </location>
</feature>
<evidence type="ECO:0000256" key="8">
    <source>
        <dbReference type="ARBA" id="ARBA00022927"/>
    </source>
</evidence>
<evidence type="ECO:0000259" key="13">
    <source>
        <dbReference type="PROSITE" id="PS50893"/>
    </source>
</evidence>
<protein>
    <submittedName>
        <fullName evidence="16">Peptidase domain-containing ABC transporter</fullName>
    </submittedName>
</protein>
<dbReference type="PROSITE" id="PS50929">
    <property type="entry name" value="ABC_TM1F"/>
    <property type="match status" value="1"/>
</dbReference>
<dbReference type="PROSITE" id="PS00211">
    <property type="entry name" value="ABC_TRANSPORTER_1"/>
    <property type="match status" value="1"/>
</dbReference>
<dbReference type="GO" id="GO:0005886">
    <property type="term" value="C:plasma membrane"/>
    <property type="evidence" value="ECO:0007669"/>
    <property type="project" value="UniProtKB-SubCell"/>
</dbReference>
<keyword evidence="8" id="KW-0653">Protein transport</keyword>
<dbReference type="InterPro" id="IPR005074">
    <property type="entry name" value="Peptidase_C39"/>
</dbReference>
<comment type="subcellular location">
    <subcellularLocation>
        <location evidence="1">Cell membrane</location>
        <topology evidence="1">Multi-pass membrane protein</topology>
    </subcellularLocation>
</comment>
<evidence type="ECO:0000256" key="6">
    <source>
        <dbReference type="ARBA" id="ARBA00022807"/>
    </source>
</evidence>
<dbReference type="Pfam" id="PF00005">
    <property type="entry name" value="ABC_tran"/>
    <property type="match status" value="1"/>
</dbReference>
<evidence type="ECO:0000256" key="3">
    <source>
        <dbReference type="ARBA" id="ARBA00022475"/>
    </source>
</evidence>
<dbReference type="AlphaFoldDB" id="A0A5N7IUH8"/>
<evidence type="ECO:0000256" key="11">
    <source>
        <dbReference type="ARBA" id="ARBA00043264"/>
    </source>
</evidence>
<dbReference type="EMBL" id="SPSF01000052">
    <property type="protein sequence ID" value="MPQ64596.1"/>
    <property type="molecule type" value="Genomic_DNA"/>
</dbReference>
<feature type="transmembrane region" description="Helical" evidence="12">
    <location>
        <begin position="206"/>
        <end position="227"/>
    </location>
</feature>
<dbReference type="Gene3D" id="3.90.70.10">
    <property type="entry name" value="Cysteine proteinases"/>
    <property type="match status" value="1"/>
</dbReference>
<feature type="transmembrane region" description="Helical" evidence="12">
    <location>
        <begin position="308"/>
        <end position="326"/>
    </location>
</feature>
<dbReference type="InterPro" id="IPR003439">
    <property type="entry name" value="ABC_transporter-like_ATP-bd"/>
</dbReference>
<evidence type="ECO:0000313" key="17">
    <source>
        <dbReference type="Proteomes" id="UP000342249"/>
    </source>
</evidence>
<dbReference type="PROSITE" id="PS50990">
    <property type="entry name" value="PEPTIDASE_C39"/>
    <property type="match status" value="1"/>
</dbReference>
<keyword evidence="3" id="KW-1003">Cell membrane</keyword>
<dbReference type="InterPro" id="IPR017871">
    <property type="entry name" value="ABC_transporter-like_CS"/>
</dbReference>
<evidence type="ECO:0000256" key="5">
    <source>
        <dbReference type="ARBA" id="ARBA00022741"/>
    </source>
</evidence>
<comment type="caution">
    <text evidence="16">The sequence shown here is derived from an EMBL/GenBank/DDBJ whole genome shotgun (WGS) entry which is preliminary data.</text>
</comment>
<feature type="transmembrane region" description="Helical" evidence="12">
    <location>
        <begin position="169"/>
        <end position="194"/>
    </location>
</feature>
<dbReference type="InterPro" id="IPR039421">
    <property type="entry name" value="Type_1_exporter"/>
</dbReference>
<evidence type="ECO:0000256" key="9">
    <source>
        <dbReference type="ARBA" id="ARBA00022989"/>
    </source>
</evidence>
<dbReference type="SUPFAM" id="SSF52540">
    <property type="entry name" value="P-loop containing nucleoside triphosphate hydrolases"/>
    <property type="match status" value="1"/>
</dbReference>
<proteinExistence type="predicted"/>
<dbReference type="RefSeq" id="WP_152753762.1">
    <property type="nucleotide sequence ID" value="NZ_SPSE01000053.1"/>
</dbReference>
<feature type="domain" description="Peptidase C39" evidence="15">
    <location>
        <begin position="17"/>
        <end position="139"/>
    </location>
</feature>
<keyword evidence="9 12" id="KW-1133">Transmembrane helix</keyword>
<dbReference type="GO" id="GO:0016887">
    <property type="term" value="F:ATP hydrolysis activity"/>
    <property type="evidence" value="ECO:0007669"/>
    <property type="project" value="InterPro"/>
</dbReference>
<keyword evidence="5" id="KW-0547">Nucleotide-binding</keyword>
<dbReference type="GO" id="GO:0140359">
    <property type="term" value="F:ABC-type transporter activity"/>
    <property type="evidence" value="ECO:0007669"/>
    <property type="project" value="InterPro"/>
</dbReference>
<dbReference type="FunFam" id="3.40.50.300:FF:000299">
    <property type="entry name" value="ABC transporter ATP-binding protein/permease"/>
    <property type="match status" value="1"/>
</dbReference>
<dbReference type="InterPro" id="IPR036640">
    <property type="entry name" value="ABC1_TM_sf"/>
</dbReference>
<keyword evidence="4 12" id="KW-0812">Transmembrane</keyword>
<dbReference type="Pfam" id="PF00664">
    <property type="entry name" value="ABC_membrane"/>
    <property type="match status" value="1"/>
</dbReference>
<keyword evidence="10 12" id="KW-0472">Membrane</keyword>
<evidence type="ECO:0000256" key="10">
    <source>
        <dbReference type="ARBA" id="ARBA00023136"/>
    </source>
</evidence>
<reference evidence="16 17" key="1">
    <citation type="journal article" date="2019" name="Lett. Appl. Microbiol.">
        <title>A case of 'blown pack' spoilage of vacuum-packaged pork likely associated with Clostridium estertheticum in Canada.</title>
        <authorList>
            <person name="Zhang P."/>
            <person name="Ward P."/>
            <person name="McMullen L.M."/>
            <person name="Yang X."/>
        </authorList>
    </citation>
    <scope>NUCLEOTIDE SEQUENCE [LARGE SCALE GENOMIC DNA]</scope>
    <source>
        <strain evidence="16 17">MA19</strain>
    </source>
</reference>
<keyword evidence="11" id="KW-0080">Bacteriocin transport</keyword>
<dbReference type="PANTHER" id="PTHR24221">
    <property type="entry name" value="ATP-BINDING CASSETTE SUB-FAMILY B"/>
    <property type="match status" value="1"/>
</dbReference>
<dbReference type="GO" id="GO:0015031">
    <property type="term" value="P:protein transport"/>
    <property type="evidence" value="ECO:0007669"/>
    <property type="project" value="UniProtKB-KW"/>
</dbReference>
<dbReference type="Gene3D" id="3.40.50.300">
    <property type="entry name" value="P-loop containing nucleotide triphosphate hydrolases"/>
    <property type="match status" value="1"/>
</dbReference>
<dbReference type="InterPro" id="IPR011527">
    <property type="entry name" value="ABC1_TM_dom"/>
</dbReference>